<gene>
    <name evidence="2" type="ORF">KIW84_042143</name>
</gene>
<accession>A0A9D4XC30</accession>
<reference evidence="2 3" key="1">
    <citation type="journal article" date="2022" name="Nat. Genet.">
        <title>Improved pea reference genome and pan-genome highlight genomic features and evolutionary characteristics.</title>
        <authorList>
            <person name="Yang T."/>
            <person name="Liu R."/>
            <person name="Luo Y."/>
            <person name="Hu S."/>
            <person name="Wang D."/>
            <person name="Wang C."/>
            <person name="Pandey M.K."/>
            <person name="Ge S."/>
            <person name="Xu Q."/>
            <person name="Li N."/>
            <person name="Li G."/>
            <person name="Huang Y."/>
            <person name="Saxena R.K."/>
            <person name="Ji Y."/>
            <person name="Li M."/>
            <person name="Yan X."/>
            <person name="He Y."/>
            <person name="Liu Y."/>
            <person name="Wang X."/>
            <person name="Xiang C."/>
            <person name="Varshney R.K."/>
            <person name="Ding H."/>
            <person name="Gao S."/>
            <person name="Zong X."/>
        </authorList>
    </citation>
    <scope>NUCLEOTIDE SEQUENCE [LARGE SCALE GENOMIC DNA]</scope>
    <source>
        <strain evidence="2 3">cv. Zhongwan 6</strain>
    </source>
</reference>
<evidence type="ECO:0000313" key="3">
    <source>
        <dbReference type="Proteomes" id="UP001058974"/>
    </source>
</evidence>
<dbReference type="GO" id="GO:0005880">
    <property type="term" value="C:nuclear microtubule"/>
    <property type="evidence" value="ECO:0007669"/>
    <property type="project" value="TreeGrafter"/>
</dbReference>
<evidence type="ECO:0000313" key="2">
    <source>
        <dbReference type="EMBL" id="KAI5417422.1"/>
    </source>
</evidence>
<protein>
    <recommendedName>
        <fullName evidence="1">TPX2 central domain-containing protein</fullName>
    </recommendedName>
</protein>
<dbReference type="GO" id="GO:0090307">
    <property type="term" value="P:mitotic spindle assembly"/>
    <property type="evidence" value="ECO:0007669"/>
    <property type="project" value="TreeGrafter"/>
</dbReference>
<dbReference type="GO" id="GO:0060236">
    <property type="term" value="P:regulation of mitotic spindle organization"/>
    <property type="evidence" value="ECO:0007669"/>
    <property type="project" value="InterPro"/>
</dbReference>
<dbReference type="InterPro" id="IPR027330">
    <property type="entry name" value="TPX2_central_dom"/>
</dbReference>
<dbReference type="EMBL" id="JAMSHJ010000004">
    <property type="protein sequence ID" value="KAI5417422.1"/>
    <property type="molecule type" value="Genomic_DNA"/>
</dbReference>
<dbReference type="PANTHER" id="PTHR14326">
    <property type="entry name" value="TARGETING PROTEIN FOR XKLP2"/>
    <property type="match status" value="1"/>
</dbReference>
<dbReference type="GO" id="GO:0030295">
    <property type="term" value="F:protein kinase activator activity"/>
    <property type="evidence" value="ECO:0007669"/>
    <property type="project" value="TreeGrafter"/>
</dbReference>
<dbReference type="InterPro" id="IPR009675">
    <property type="entry name" value="TPX2_fam"/>
</dbReference>
<dbReference type="AlphaFoldDB" id="A0A9D4XC30"/>
<dbReference type="Gramene" id="Psat04G0214300-T3">
    <property type="protein sequence ID" value="KAI5417422.1"/>
    <property type="gene ID" value="KIW84_042143"/>
</dbReference>
<dbReference type="GO" id="GO:0008017">
    <property type="term" value="F:microtubule binding"/>
    <property type="evidence" value="ECO:0007669"/>
    <property type="project" value="TreeGrafter"/>
</dbReference>
<dbReference type="GO" id="GO:0005819">
    <property type="term" value="C:spindle"/>
    <property type="evidence" value="ECO:0007669"/>
    <property type="project" value="InterPro"/>
</dbReference>
<proteinExistence type="predicted"/>
<name>A0A9D4XC30_PEA</name>
<keyword evidence="3" id="KW-1185">Reference proteome</keyword>
<dbReference type="PANTHER" id="PTHR14326:SF63">
    <property type="entry name" value="CELL CYCLE REGULATED MICROTUBULE-ASSOCIATED PROTEIN"/>
    <property type="match status" value="1"/>
</dbReference>
<dbReference type="Pfam" id="PF12214">
    <property type="entry name" value="TPX2_importin"/>
    <property type="match status" value="1"/>
</dbReference>
<sequence>MTVTVAMTTEEDEDAEIEHVYVAHEIDLDYEFDAARFFDFNRPETPVEAHQAELWFQNAPNYPPSPFVAKLAVREEFDLGDVNDSRKSRNVDCMSTVDDKGLGPTVPSEIEISDIVNGHTSGNKATGNSLNSNFKPAMLKSSTLMKPTATQLARKNRPAKNVASRYRKLLTQNEMNLSISSGVENQSAKRQKLEGGHLCKVTDVKQQTDFVHKTPMRRVTVEQNSACSKLKLTIPREPDLKTAHRAQRIRPKIEEAEHTTVAAPRFKARPLNRRILDAPSLPLLKRSTPRLPEFQEFHLKTLERAMQHTSATTSSLHCNDSDKVNLVNRILSSSMPFMFGWDKHTSVSALEHRMKDARRPTSMGAPKHDALGFTRIFKAQPLDKILSSKEQAGVVQTNKEETTVPMEFDLHTEQGIQHNPPIELFSKLTLTSEGQPNNGSHFQLPQQSRICRKVNL</sequence>
<comment type="caution">
    <text evidence="2">The sequence shown here is derived from an EMBL/GenBank/DDBJ whole genome shotgun (WGS) entry which is preliminary data.</text>
</comment>
<feature type="domain" description="TPX2 central" evidence="1">
    <location>
        <begin position="230"/>
        <end position="409"/>
    </location>
</feature>
<evidence type="ECO:0000259" key="1">
    <source>
        <dbReference type="Pfam" id="PF12214"/>
    </source>
</evidence>
<dbReference type="Proteomes" id="UP001058974">
    <property type="component" value="Chromosome 4"/>
</dbReference>
<organism evidence="2 3">
    <name type="scientific">Pisum sativum</name>
    <name type="common">Garden pea</name>
    <name type="synonym">Lathyrus oleraceus</name>
    <dbReference type="NCBI Taxonomy" id="3888"/>
    <lineage>
        <taxon>Eukaryota</taxon>
        <taxon>Viridiplantae</taxon>
        <taxon>Streptophyta</taxon>
        <taxon>Embryophyta</taxon>
        <taxon>Tracheophyta</taxon>
        <taxon>Spermatophyta</taxon>
        <taxon>Magnoliopsida</taxon>
        <taxon>eudicotyledons</taxon>
        <taxon>Gunneridae</taxon>
        <taxon>Pentapetalae</taxon>
        <taxon>rosids</taxon>
        <taxon>fabids</taxon>
        <taxon>Fabales</taxon>
        <taxon>Fabaceae</taxon>
        <taxon>Papilionoideae</taxon>
        <taxon>50 kb inversion clade</taxon>
        <taxon>NPAAA clade</taxon>
        <taxon>Hologalegina</taxon>
        <taxon>IRL clade</taxon>
        <taxon>Fabeae</taxon>
        <taxon>Lathyrus</taxon>
    </lineage>
</organism>